<dbReference type="Proteomes" id="UP001190926">
    <property type="component" value="Unassembled WGS sequence"/>
</dbReference>
<name>A0AAD4J7D8_PERFH</name>
<gene>
    <name evidence="3" type="ORF">C2S53_017367</name>
</gene>
<dbReference type="AlphaFoldDB" id="A0AAD4J7D8"/>
<reference evidence="3 4" key="1">
    <citation type="journal article" date="2021" name="Nat. Commun.">
        <title>Incipient diploidization of the medicinal plant Perilla within 10,000 years.</title>
        <authorList>
            <person name="Zhang Y."/>
            <person name="Shen Q."/>
            <person name="Leng L."/>
            <person name="Zhang D."/>
            <person name="Chen S."/>
            <person name="Shi Y."/>
            <person name="Ning Z."/>
            <person name="Chen S."/>
        </authorList>
    </citation>
    <scope>NUCLEOTIDE SEQUENCE [LARGE SCALE GENOMIC DNA]</scope>
    <source>
        <strain evidence="4">cv. PC099</strain>
    </source>
</reference>
<evidence type="ECO:0000259" key="2">
    <source>
        <dbReference type="Pfam" id="PF03195"/>
    </source>
</evidence>
<evidence type="ECO:0000256" key="1">
    <source>
        <dbReference type="ARBA" id="ARBA00005474"/>
    </source>
</evidence>
<accession>A0AAD4J7D8</accession>
<dbReference type="InterPro" id="IPR004883">
    <property type="entry name" value="LOB"/>
</dbReference>
<dbReference type="EMBL" id="SDAM02000122">
    <property type="protein sequence ID" value="KAH6828583.1"/>
    <property type="molecule type" value="Genomic_DNA"/>
</dbReference>
<evidence type="ECO:0000313" key="3">
    <source>
        <dbReference type="EMBL" id="KAH6828583.1"/>
    </source>
</evidence>
<feature type="domain" description="LOB" evidence="2">
    <location>
        <begin position="17"/>
        <end position="79"/>
    </location>
</feature>
<dbReference type="Pfam" id="PF03195">
    <property type="entry name" value="LOB"/>
    <property type="match status" value="1"/>
</dbReference>
<keyword evidence="4" id="KW-1185">Reference proteome</keyword>
<comment type="similarity">
    <text evidence="1">Belongs to the LOB domain-containing protein family.</text>
</comment>
<evidence type="ECO:0000313" key="4">
    <source>
        <dbReference type="Proteomes" id="UP001190926"/>
    </source>
</evidence>
<proteinExistence type="inferred from homology"/>
<protein>
    <recommendedName>
        <fullName evidence="2">LOB domain-containing protein</fullName>
    </recommendedName>
</protein>
<comment type="caution">
    <text evidence="3">The sequence shown here is derived from an EMBL/GenBank/DDBJ whole genome shotgun (WGS) entry which is preliminary data.</text>
</comment>
<sequence length="95" mass="10771">MRISTVVAISFSSTQETIFGEKLNKIVSSVKENERETTIEILISEARMRVHDLAHGSLMVEKNLQPELANVVKEFNVVNKQRRYLRGVGEAEPDD</sequence>
<organism evidence="3 4">
    <name type="scientific">Perilla frutescens var. hirtella</name>
    <name type="common">Perilla citriodora</name>
    <name type="synonym">Perilla setoyensis</name>
    <dbReference type="NCBI Taxonomy" id="608512"/>
    <lineage>
        <taxon>Eukaryota</taxon>
        <taxon>Viridiplantae</taxon>
        <taxon>Streptophyta</taxon>
        <taxon>Embryophyta</taxon>
        <taxon>Tracheophyta</taxon>
        <taxon>Spermatophyta</taxon>
        <taxon>Magnoliopsida</taxon>
        <taxon>eudicotyledons</taxon>
        <taxon>Gunneridae</taxon>
        <taxon>Pentapetalae</taxon>
        <taxon>asterids</taxon>
        <taxon>lamiids</taxon>
        <taxon>Lamiales</taxon>
        <taxon>Lamiaceae</taxon>
        <taxon>Nepetoideae</taxon>
        <taxon>Elsholtzieae</taxon>
        <taxon>Perilla</taxon>
    </lineage>
</organism>